<evidence type="ECO:0000256" key="4">
    <source>
        <dbReference type="ARBA" id="ARBA00022723"/>
    </source>
</evidence>
<dbReference type="EMBL" id="OW150024">
    <property type="protein sequence ID" value="CAH2030164.1"/>
    <property type="molecule type" value="Genomic_DNA"/>
</dbReference>
<dbReference type="SUPFAM" id="SSF102114">
    <property type="entry name" value="Radical SAM enzymes"/>
    <property type="match status" value="1"/>
</dbReference>
<dbReference type="SFLD" id="SFLDG01067">
    <property type="entry name" value="SPASM/twitch_domain_containing"/>
    <property type="match status" value="1"/>
</dbReference>
<dbReference type="InterPro" id="IPR026322">
    <property type="entry name" value="Geopep_mat_rSAM"/>
</dbReference>
<accession>A0ABM9D6V3</accession>
<dbReference type="Proteomes" id="UP001295463">
    <property type="component" value="Chromosome"/>
</dbReference>
<keyword evidence="3" id="KW-0949">S-adenosyl-L-methionine</keyword>
<evidence type="ECO:0000256" key="3">
    <source>
        <dbReference type="ARBA" id="ARBA00022691"/>
    </source>
</evidence>
<evidence type="ECO:0000313" key="9">
    <source>
        <dbReference type="Proteomes" id="UP001295463"/>
    </source>
</evidence>
<dbReference type="RefSeq" id="WP_305731119.1">
    <property type="nucleotide sequence ID" value="NZ_OW150024.1"/>
</dbReference>
<reference evidence="8 9" key="1">
    <citation type="submission" date="2022-03" db="EMBL/GenBank/DDBJ databases">
        <authorList>
            <person name="Koch H."/>
        </authorList>
    </citation>
    <scope>NUCLEOTIDE SEQUENCE [LARGE SCALE GENOMIC DNA]</scope>
    <source>
        <strain evidence="8 9">G1</strain>
    </source>
</reference>
<dbReference type="NCBIfam" id="TIGR04085">
    <property type="entry name" value="rSAM_more_4Fe4S"/>
    <property type="match status" value="1"/>
</dbReference>
<dbReference type="SFLD" id="SFLDS00029">
    <property type="entry name" value="Radical_SAM"/>
    <property type="match status" value="1"/>
</dbReference>
<organism evidence="8 9">
    <name type="scientific">Trichlorobacter ammonificans</name>
    <dbReference type="NCBI Taxonomy" id="2916410"/>
    <lineage>
        <taxon>Bacteria</taxon>
        <taxon>Pseudomonadati</taxon>
        <taxon>Thermodesulfobacteriota</taxon>
        <taxon>Desulfuromonadia</taxon>
        <taxon>Geobacterales</taxon>
        <taxon>Geobacteraceae</taxon>
        <taxon>Trichlorobacter</taxon>
    </lineage>
</organism>
<dbReference type="Pfam" id="PF04055">
    <property type="entry name" value="Radical_SAM"/>
    <property type="match status" value="1"/>
</dbReference>
<comment type="cofactor">
    <cofactor evidence="1">
        <name>[4Fe-4S] cluster</name>
        <dbReference type="ChEBI" id="CHEBI:49883"/>
    </cofactor>
</comment>
<dbReference type="CDD" id="cd01335">
    <property type="entry name" value="Radical_SAM"/>
    <property type="match status" value="1"/>
</dbReference>
<evidence type="ECO:0000259" key="7">
    <source>
        <dbReference type="PROSITE" id="PS51918"/>
    </source>
</evidence>
<gene>
    <name evidence="8" type="ORF">GEAMG1_0342</name>
</gene>
<keyword evidence="2" id="KW-0004">4Fe-4S</keyword>
<evidence type="ECO:0000256" key="1">
    <source>
        <dbReference type="ARBA" id="ARBA00001966"/>
    </source>
</evidence>
<evidence type="ECO:0000256" key="2">
    <source>
        <dbReference type="ARBA" id="ARBA00022485"/>
    </source>
</evidence>
<proteinExistence type="predicted"/>
<keyword evidence="6" id="KW-0411">Iron-sulfur</keyword>
<dbReference type="Gene3D" id="3.20.20.70">
    <property type="entry name" value="Aldolase class I"/>
    <property type="match status" value="1"/>
</dbReference>
<feature type="domain" description="Radical SAM core" evidence="7">
    <location>
        <begin position="80"/>
        <end position="309"/>
    </location>
</feature>
<keyword evidence="4" id="KW-0479">Metal-binding</keyword>
<dbReference type="SFLD" id="SFLDG01386">
    <property type="entry name" value="main_SPASM_domain-containing"/>
    <property type="match status" value="1"/>
</dbReference>
<keyword evidence="5" id="KW-0408">Iron</keyword>
<dbReference type="NCBIfam" id="TIGR04280">
    <property type="entry name" value="geopep_mat_rSAM"/>
    <property type="match status" value="1"/>
</dbReference>
<dbReference type="InterPro" id="IPR023885">
    <property type="entry name" value="4Fe4S-binding_SPASM_dom"/>
</dbReference>
<dbReference type="InterPro" id="IPR058240">
    <property type="entry name" value="rSAM_sf"/>
</dbReference>
<dbReference type="PANTHER" id="PTHR43787">
    <property type="entry name" value="FEMO COFACTOR BIOSYNTHESIS PROTEIN NIFB-RELATED"/>
    <property type="match status" value="1"/>
</dbReference>
<dbReference type="InterPro" id="IPR023867">
    <property type="entry name" value="Sulphatase_maturase_rSAM"/>
</dbReference>
<sequence length="432" mass="48427">MELSRYLKIFPPAVENGPHLLYSTLRGALLHIPAELLAALQEGSLEPEEQELLARLGILVPDALAERERLRGFFAEAEQRSDRFTYVVTLNLDCNLACPYCYEDHFRGRRYMSDDTASLLIDAATGGPLARGRNLRTEFYGGEPLLSLPLLCRIAAALQRAAAEQGLSYSFMLVTNGTLLTRQVVEELLPLGLAGARVTLDGPPDIHNRQRPFVSGQGSFERILDNLADVCDLTAIQLNGNYTRENYRRFPELLDLLPARGLTPDKLRAVTFNPVTPTAGEAGLSDFSLGCACMAEPWLIEAGLFLRGEILKRGYHTPRIRFNACVVEFESDLVVNYDGSLYRCPAFMGWNDLCIGSLAEGVKDYRDSHRLGLWQNDECLDCPYLPLCFGGCRFLRRLRTGAIDGVDCRRDYLDAALERLLRQDLEQRDRQD</sequence>
<evidence type="ECO:0000256" key="5">
    <source>
        <dbReference type="ARBA" id="ARBA00023004"/>
    </source>
</evidence>
<dbReference type="PANTHER" id="PTHR43787:SF3">
    <property type="entry name" value="ARYLSULFATASE REGULATORY PROTEIN"/>
    <property type="match status" value="1"/>
</dbReference>
<evidence type="ECO:0000313" key="8">
    <source>
        <dbReference type="EMBL" id="CAH2030164.1"/>
    </source>
</evidence>
<dbReference type="PROSITE" id="PS51918">
    <property type="entry name" value="RADICAL_SAM"/>
    <property type="match status" value="1"/>
</dbReference>
<name>A0ABM9D6V3_9BACT</name>
<dbReference type="InterPro" id="IPR007197">
    <property type="entry name" value="rSAM"/>
</dbReference>
<protein>
    <submittedName>
        <fullName evidence="8">Geopeptide radical SAM maturase</fullName>
    </submittedName>
</protein>
<keyword evidence="9" id="KW-1185">Reference proteome</keyword>
<evidence type="ECO:0000256" key="6">
    <source>
        <dbReference type="ARBA" id="ARBA00023014"/>
    </source>
</evidence>
<dbReference type="SFLD" id="SFLDG01384">
    <property type="entry name" value="thioether_bond_formation_requi"/>
    <property type="match status" value="1"/>
</dbReference>
<dbReference type="InterPro" id="IPR013785">
    <property type="entry name" value="Aldolase_TIM"/>
</dbReference>